<organism evidence="3 4">
    <name type="scientific">Odynerus spinipes</name>
    <dbReference type="NCBI Taxonomy" id="1348599"/>
    <lineage>
        <taxon>Eukaryota</taxon>
        <taxon>Metazoa</taxon>
        <taxon>Ecdysozoa</taxon>
        <taxon>Arthropoda</taxon>
        <taxon>Hexapoda</taxon>
        <taxon>Insecta</taxon>
        <taxon>Pterygota</taxon>
        <taxon>Neoptera</taxon>
        <taxon>Endopterygota</taxon>
        <taxon>Hymenoptera</taxon>
        <taxon>Apocrita</taxon>
        <taxon>Aculeata</taxon>
        <taxon>Vespoidea</taxon>
        <taxon>Vespidae</taxon>
        <taxon>Eumeninae</taxon>
        <taxon>Odynerus</taxon>
    </lineage>
</organism>
<reference evidence="3" key="2">
    <citation type="journal article" date="2023" name="Commun. Biol.">
        <title>Intrasexual cuticular hydrocarbon dimorphism in a wasp sheds light on hydrocarbon biosynthesis genes in Hymenoptera.</title>
        <authorList>
            <person name="Moris V.C."/>
            <person name="Podsiadlowski L."/>
            <person name="Martin S."/>
            <person name="Oeyen J.P."/>
            <person name="Donath A."/>
            <person name="Petersen M."/>
            <person name="Wilbrandt J."/>
            <person name="Misof B."/>
            <person name="Liedtke D."/>
            <person name="Thamm M."/>
            <person name="Scheiner R."/>
            <person name="Schmitt T."/>
            <person name="Niehuis O."/>
        </authorList>
    </citation>
    <scope>NUCLEOTIDE SEQUENCE</scope>
    <source>
        <strain evidence="3">GBR_01_08_01A</strain>
    </source>
</reference>
<accession>A0AAD9RBK3</accession>
<keyword evidence="2" id="KW-1133">Transmembrane helix</keyword>
<feature type="compositionally biased region" description="Basic and acidic residues" evidence="1">
    <location>
        <begin position="8"/>
        <end position="22"/>
    </location>
</feature>
<protein>
    <submittedName>
        <fullName evidence="3">Uncharacterized protein</fullName>
    </submittedName>
</protein>
<reference evidence="3" key="1">
    <citation type="submission" date="2021-08" db="EMBL/GenBank/DDBJ databases">
        <authorList>
            <person name="Misof B."/>
            <person name="Oliver O."/>
            <person name="Podsiadlowski L."/>
            <person name="Donath A."/>
            <person name="Peters R."/>
            <person name="Mayer C."/>
            <person name="Rust J."/>
            <person name="Gunkel S."/>
            <person name="Lesny P."/>
            <person name="Martin S."/>
            <person name="Oeyen J.P."/>
            <person name="Petersen M."/>
            <person name="Panagiotis P."/>
            <person name="Wilbrandt J."/>
            <person name="Tanja T."/>
        </authorList>
    </citation>
    <scope>NUCLEOTIDE SEQUENCE</scope>
    <source>
        <strain evidence="3">GBR_01_08_01A</strain>
        <tissue evidence="3">Thorax + abdomen</tissue>
    </source>
</reference>
<name>A0AAD9RBK3_9HYME</name>
<dbReference type="AlphaFoldDB" id="A0AAD9RBK3"/>
<evidence type="ECO:0000313" key="3">
    <source>
        <dbReference type="EMBL" id="KAK2576690.1"/>
    </source>
</evidence>
<dbReference type="EMBL" id="JAIFRP010004405">
    <property type="protein sequence ID" value="KAK2576690.1"/>
    <property type="molecule type" value="Genomic_DNA"/>
</dbReference>
<dbReference type="Proteomes" id="UP001258017">
    <property type="component" value="Unassembled WGS sequence"/>
</dbReference>
<evidence type="ECO:0000256" key="2">
    <source>
        <dbReference type="SAM" id="Phobius"/>
    </source>
</evidence>
<evidence type="ECO:0000313" key="4">
    <source>
        <dbReference type="Proteomes" id="UP001258017"/>
    </source>
</evidence>
<keyword evidence="4" id="KW-1185">Reference proteome</keyword>
<feature type="region of interest" description="Disordered" evidence="1">
    <location>
        <begin position="1"/>
        <end position="22"/>
    </location>
</feature>
<sequence>MGQDEVGDETRSERKTSARYERNDFSLESEPKWFDLPKVEKKRNFLFTPRIFATYNFIVCLSFLILLRKYRQKEGGPWANLAIVDPPKPSSLFIVYFGQPGTIRLISRVPCFTFEQGDHLTYATILSFMKTSTTRKKIVVPFDLAQQGGDRRRLERIAWNGGTNNEVYLLVRHS</sequence>
<evidence type="ECO:0000256" key="1">
    <source>
        <dbReference type="SAM" id="MobiDB-lite"/>
    </source>
</evidence>
<proteinExistence type="predicted"/>
<feature type="transmembrane region" description="Helical" evidence="2">
    <location>
        <begin position="47"/>
        <end position="67"/>
    </location>
</feature>
<comment type="caution">
    <text evidence="3">The sequence shown here is derived from an EMBL/GenBank/DDBJ whole genome shotgun (WGS) entry which is preliminary data.</text>
</comment>
<keyword evidence="2" id="KW-0812">Transmembrane</keyword>
<gene>
    <name evidence="3" type="ORF">KPH14_005351</name>
</gene>
<keyword evidence="2" id="KW-0472">Membrane</keyword>